<dbReference type="EMBL" id="LAZR01002853">
    <property type="protein sequence ID" value="KKN24821.1"/>
    <property type="molecule type" value="Genomic_DNA"/>
</dbReference>
<comment type="caution">
    <text evidence="1">The sequence shown here is derived from an EMBL/GenBank/DDBJ whole genome shotgun (WGS) entry which is preliminary data.</text>
</comment>
<dbReference type="AlphaFoldDB" id="A0A0F9RIL0"/>
<protein>
    <submittedName>
        <fullName evidence="1">Uncharacterized protein</fullName>
    </submittedName>
</protein>
<reference evidence="1" key="1">
    <citation type="journal article" date="2015" name="Nature">
        <title>Complex archaea that bridge the gap between prokaryotes and eukaryotes.</title>
        <authorList>
            <person name="Spang A."/>
            <person name="Saw J.H."/>
            <person name="Jorgensen S.L."/>
            <person name="Zaremba-Niedzwiedzka K."/>
            <person name="Martijn J."/>
            <person name="Lind A.E."/>
            <person name="van Eijk R."/>
            <person name="Schleper C."/>
            <person name="Guy L."/>
            <person name="Ettema T.J."/>
        </authorList>
    </citation>
    <scope>NUCLEOTIDE SEQUENCE</scope>
</reference>
<name>A0A0F9RIL0_9ZZZZ</name>
<gene>
    <name evidence="1" type="ORF">LCGC14_0891130</name>
</gene>
<proteinExistence type="predicted"/>
<organism evidence="1">
    <name type="scientific">marine sediment metagenome</name>
    <dbReference type="NCBI Taxonomy" id="412755"/>
    <lineage>
        <taxon>unclassified sequences</taxon>
        <taxon>metagenomes</taxon>
        <taxon>ecological metagenomes</taxon>
    </lineage>
</organism>
<sequence>MFYSIIAGSGYGSREVIYKLVENVLVLRDEGDHDNLAGNSIACDFEGMTIEQAQKKIEAENSEGTGHSYDGCHACNWSITLRELEMGQVPAHLIYNEPSEATG</sequence>
<accession>A0A0F9RIL0</accession>
<evidence type="ECO:0000313" key="1">
    <source>
        <dbReference type="EMBL" id="KKN24821.1"/>
    </source>
</evidence>